<evidence type="ECO:0008006" key="3">
    <source>
        <dbReference type="Google" id="ProtNLM"/>
    </source>
</evidence>
<feature type="region of interest" description="Disordered" evidence="1">
    <location>
        <begin position="1"/>
        <end position="21"/>
    </location>
</feature>
<reference evidence="2" key="1">
    <citation type="journal article" date="2020" name="Nature">
        <title>Giant virus diversity and host interactions through global metagenomics.</title>
        <authorList>
            <person name="Schulz F."/>
            <person name="Roux S."/>
            <person name="Paez-Espino D."/>
            <person name="Jungbluth S."/>
            <person name="Walsh D.A."/>
            <person name="Denef V.J."/>
            <person name="McMahon K.D."/>
            <person name="Konstantinidis K.T."/>
            <person name="Eloe-Fadrosh E.A."/>
            <person name="Kyrpides N.C."/>
            <person name="Woyke T."/>
        </authorList>
    </citation>
    <scope>NUCLEOTIDE SEQUENCE</scope>
    <source>
        <strain evidence="2">GVMAG-M-3300018416-26</strain>
    </source>
</reference>
<sequence>MTDSSLLNVTPINVPKKRGRKPNILKQQELEANMANESSFPTLPTSNVGRKKKNNLKYTTSSMESCKQKSNDVIDETFHSQDTPLILHLNVNCDDNFGCSSNDCLISDNTYETDFYEYNPEIKEPIAYEDHHSDKFQSTPESYKLMKQPSVTHNSTSIEKYFDIHNPIIDDISKRNMELDTITKRHDPSEKKNLSNNIVLLKNMISNEEWCNNTSYWCYWDCHSFDNPPFGIPIKYNNGKFHVYGCFCSLECAVAYNFYSNENMDNVWENFNLLNMMSNMMSYKLTLNSAISRKCLNVFGGPLNIEKFREKSIKNSKFNILTYPMVSIVEHVEEINESSSYDNKMNGIIPLDRNRVSKIEDTNRVYDNSIYKSKTILEETMKLKFTH</sequence>
<name>A0A6C0BQ06_9ZZZZ</name>
<proteinExistence type="predicted"/>
<evidence type="ECO:0000256" key="1">
    <source>
        <dbReference type="SAM" id="MobiDB-lite"/>
    </source>
</evidence>
<accession>A0A6C0BQ06</accession>
<organism evidence="2">
    <name type="scientific">viral metagenome</name>
    <dbReference type="NCBI Taxonomy" id="1070528"/>
    <lineage>
        <taxon>unclassified sequences</taxon>
        <taxon>metagenomes</taxon>
        <taxon>organismal metagenomes</taxon>
    </lineage>
</organism>
<protein>
    <recommendedName>
        <fullName evidence="3">MYM-type domain-containing protein</fullName>
    </recommendedName>
</protein>
<dbReference type="EMBL" id="MN739216">
    <property type="protein sequence ID" value="QHS94140.1"/>
    <property type="molecule type" value="Genomic_DNA"/>
</dbReference>
<feature type="compositionally biased region" description="Polar residues" evidence="1">
    <location>
        <begin position="1"/>
        <end position="11"/>
    </location>
</feature>
<evidence type="ECO:0000313" key="2">
    <source>
        <dbReference type="EMBL" id="QHS94140.1"/>
    </source>
</evidence>
<dbReference type="AlphaFoldDB" id="A0A6C0BQ06"/>